<organism evidence="1 2">
    <name type="scientific">Endobacterium cereale</name>
    <dbReference type="NCBI Taxonomy" id="2663029"/>
    <lineage>
        <taxon>Bacteria</taxon>
        <taxon>Pseudomonadati</taxon>
        <taxon>Pseudomonadota</taxon>
        <taxon>Alphaproteobacteria</taxon>
        <taxon>Hyphomicrobiales</taxon>
        <taxon>Rhizobiaceae</taxon>
        <taxon>Endobacterium</taxon>
    </lineage>
</organism>
<protein>
    <recommendedName>
        <fullName evidence="3">Rhamnan synthesis protein F</fullName>
    </recommendedName>
</protein>
<evidence type="ECO:0000313" key="2">
    <source>
        <dbReference type="Proteomes" id="UP000435138"/>
    </source>
</evidence>
<dbReference type="Pfam" id="PF05045">
    <property type="entry name" value="RgpF"/>
    <property type="match status" value="1"/>
</dbReference>
<dbReference type="RefSeq" id="WP_153356002.1">
    <property type="nucleotide sequence ID" value="NZ_WIXI01000047.1"/>
</dbReference>
<dbReference type="AlphaFoldDB" id="A0A6A8AEF5"/>
<name>A0A6A8AEF5_9HYPH</name>
<accession>A0A6A8AEF5</accession>
<gene>
    <name evidence="1" type="ORF">GAO09_19045</name>
</gene>
<sequence length="310" mass="34829">MIDSDKADFTIFVHVFYSDVWEEMRWEIEQALHQPFALVISRPPTVAPVPLPNTPFLKFSHQFEAENRGRDILPFMKALHGQILPTPDIGLKLHTKRSPHRSDGADWRRFLCGSLLETDGEGVLLGQKLMAADHRIGLIAPRAHLMALDGRTAINDGAMSDMLAAFYDRDAIVDVEMPRFAAGSMFWFRRSALNLLLSEEVDTLFAAERGQLDGTAAHALERLFATIVEHQGFVSAAMENAGPILNAPPSSLSESELKLLIDRTLVPDNPFSLPLRDFWRQSPRLLKLAHMVYAKMPKGAIRMVRAVIRR</sequence>
<dbReference type="Proteomes" id="UP000435138">
    <property type="component" value="Unassembled WGS sequence"/>
</dbReference>
<dbReference type="EMBL" id="WIXI01000047">
    <property type="protein sequence ID" value="MQY48140.1"/>
    <property type="molecule type" value="Genomic_DNA"/>
</dbReference>
<evidence type="ECO:0008006" key="3">
    <source>
        <dbReference type="Google" id="ProtNLM"/>
    </source>
</evidence>
<dbReference type="InterPro" id="IPR007739">
    <property type="entry name" value="RgpF"/>
</dbReference>
<evidence type="ECO:0000313" key="1">
    <source>
        <dbReference type="EMBL" id="MQY48140.1"/>
    </source>
</evidence>
<reference evidence="1 2" key="1">
    <citation type="submission" date="2019-11" db="EMBL/GenBank/DDBJ databases">
        <title>Genome analysis of Rhizobacterium cereale a novel genus and species isolated from maize roots in North Spain.</title>
        <authorList>
            <person name="Menendez E."/>
            <person name="Flores-Felix J.D."/>
            <person name="Ramirez-Bahena M.-H."/>
            <person name="Igual J.M."/>
            <person name="Garcia-Fraile P."/>
            <person name="Peix A."/>
            <person name="Velazquez E."/>
        </authorList>
    </citation>
    <scope>NUCLEOTIDE SEQUENCE [LARGE SCALE GENOMIC DNA]</scope>
    <source>
        <strain evidence="1 2">RZME27</strain>
    </source>
</reference>
<keyword evidence="2" id="KW-1185">Reference proteome</keyword>
<comment type="caution">
    <text evidence="1">The sequence shown here is derived from an EMBL/GenBank/DDBJ whole genome shotgun (WGS) entry which is preliminary data.</text>
</comment>
<proteinExistence type="predicted"/>